<dbReference type="KEGG" id="manr:MPAN_004780"/>
<evidence type="ECO:0000313" key="2">
    <source>
        <dbReference type="Proteomes" id="UP000620133"/>
    </source>
</evidence>
<reference evidence="1" key="1">
    <citation type="submission" date="2021-01" db="EMBL/GenBank/DDBJ databases">
        <title>Draft genome sequence of Acholeplasmataceae bacterium strain Mahy22.</title>
        <authorList>
            <person name="Watanabe M."/>
            <person name="Kojima H."/>
            <person name="Fukui M."/>
        </authorList>
    </citation>
    <scope>NUCLEOTIDE SEQUENCE</scope>
    <source>
        <strain evidence="1">Mahy22</strain>
    </source>
</reference>
<proteinExistence type="predicted"/>
<evidence type="ECO:0000313" key="1">
    <source>
        <dbReference type="EMBL" id="BCR35585.1"/>
    </source>
</evidence>
<sequence length="257" mass="29287">MQILLSIGPIVIDFSTIISFLIGISFGFLLLLLIYLYAVLRSLNKGLKLKKADETDIDEEEIKYLIQDGQKLFKDKELRNEVGYAKHLQNISGELAVDIAKKFYPKSKYPYLELTVDESLTLAHYITDRIEDLLKGKILRMTKGLTLAKIYELNETKTKFDNSKFVKTARKYSKVTKTAVAVINAVNPAYWVRKLTKETAINIIMIRIGLAIIAITGEETYKIYSKKVFNVEKTIDTGIDDIYKDITEDLENAGKDI</sequence>
<dbReference type="RefSeq" id="WP_176238432.1">
    <property type="nucleotide sequence ID" value="NZ_AP024412.1"/>
</dbReference>
<keyword evidence="2" id="KW-1185">Reference proteome</keyword>
<gene>
    <name evidence="1" type="ORF">MPAN_004780</name>
</gene>
<organism evidence="1 2">
    <name type="scientific">Mariniplasma anaerobium</name>
    <dbReference type="NCBI Taxonomy" id="2735436"/>
    <lineage>
        <taxon>Bacteria</taxon>
        <taxon>Bacillati</taxon>
        <taxon>Mycoplasmatota</taxon>
        <taxon>Mollicutes</taxon>
        <taxon>Acholeplasmatales</taxon>
        <taxon>Acholeplasmataceae</taxon>
        <taxon>Mariniplasma</taxon>
    </lineage>
</organism>
<protein>
    <submittedName>
        <fullName evidence="1">Uncharacterized protein</fullName>
    </submittedName>
</protein>
<dbReference type="EMBL" id="AP024412">
    <property type="protein sequence ID" value="BCR35585.1"/>
    <property type="molecule type" value="Genomic_DNA"/>
</dbReference>
<dbReference type="Proteomes" id="UP000620133">
    <property type="component" value="Chromosome"/>
</dbReference>
<accession>A0A7U9XUV8</accession>
<dbReference type="AlphaFoldDB" id="A0A7U9XUV8"/>
<name>A0A7U9XUV8_9MOLU</name>